<evidence type="ECO:0000256" key="14">
    <source>
        <dbReference type="SAM" id="SignalP"/>
    </source>
</evidence>
<comment type="similarity">
    <text evidence="2 13">Belongs to the LolB family.</text>
</comment>
<feature type="signal peptide" evidence="14">
    <location>
        <begin position="1"/>
        <end position="17"/>
    </location>
</feature>
<proteinExistence type="inferred from homology"/>
<feature type="chain" id="PRO_5020800106" description="Outer-membrane lipoprotein LolB" evidence="14">
    <location>
        <begin position="18"/>
        <end position="196"/>
    </location>
</feature>
<evidence type="ECO:0000256" key="5">
    <source>
        <dbReference type="ARBA" id="ARBA00022448"/>
    </source>
</evidence>
<dbReference type="EMBL" id="SOQX01000011">
    <property type="protein sequence ID" value="TDX97757.1"/>
    <property type="molecule type" value="Genomic_DNA"/>
</dbReference>
<dbReference type="CDD" id="cd16326">
    <property type="entry name" value="LolB"/>
    <property type="match status" value="1"/>
</dbReference>
<keyword evidence="9 13" id="KW-0564">Palmitate</keyword>
<keyword evidence="11 13" id="KW-0998">Cell outer membrane</keyword>
<protein>
    <recommendedName>
        <fullName evidence="4 13">Outer-membrane lipoprotein LolB</fullName>
    </recommendedName>
</protein>
<keyword evidence="12 13" id="KW-0449">Lipoprotein</keyword>
<dbReference type="GO" id="GO:0044874">
    <property type="term" value="P:lipoprotein localization to outer membrane"/>
    <property type="evidence" value="ECO:0007669"/>
    <property type="project" value="UniProtKB-UniRule"/>
</dbReference>
<evidence type="ECO:0000256" key="3">
    <source>
        <dbReference type="ARBA" id="ARBA00011245"/>
    </source>
</evidence>
<dbReference type="PROSITE" id="PS51257">
    <property type="entry name" value="PROKAR_LIPOPROTEIN"/>
    <property type="match status" value="1"/>
</dbReference>
<keyword evidence="7 13" id="KW-0653">Protein transport</keyword>
<evidence type="ECO:0000313" key="15">
    <source>
        <dbReference type="EMBL" id="TDX97757.1"/>
    </source>
</evidence>
<evidence type="ECO:0000256" key="4">
    <source>
        <dbReference type="ARBA" id="ARBA00016202"/>
    </source>
</evidence>
<dbReference type="Proteomes" id="UP000294914">
    <property type="component" value="Unassembled WGS sequence"/>
</dbReference>
<keyword evidence="5 13" id="KW-0813">Transport</keyword>
<dbReference type="InterPro" id="IPR029046">
    <property type="entry name" value="LolA/LolB/LppX"/>
</dbReference>
<dbReference type="Pfam" id="PF03550">
    <property type="entry name" value="LolB"/>
    <property type="match status" value="1"/>
</dbReference>
<dbReference type="OrthoDB" id="9797618at2"/>
<evidence type="ECO:0000256" key="8">
    <source>
        <dbReference type="ARBA" id="ARBA00023136"/>
    </source>
</evidence>
<keyword evidence="8 13" id="KW-0472">Membrane</keyword>
<keyword evidence="16" id="KW-1185">Reference proteome</keyword>
<dbReference type="GO" id="GO:0009279">
    <property type="term" value="C:cell outer membrane"/>
    <property type="evidence" value="ECO:0007669"/>
    <property type="project" value="UniProtKB-SubCell"/>
</dbReference>
<dbReference type="RefSeq" id="WP_134085357.1">
    <property type="nucleotide sequence ID" value="NZ_SOQX01000011.1"/>
</dbReference>
<evidence type="ECO:0000256" key="9">
    <source>
        <dbReference type="ARBA" id="ARBA00023139"/>
    </source>
</evidence>
<comment type="caution">
    <text evidence="15">The sequence shown here is derived from an EMBL/GenBank/DDBJ whole genome shotgun (WGS) entry which is preliminary data.</text>
</comment>
<evidence type="ECO:0000313" key="16">
    <source>
        <dbReference type="Proteomes" id="UP000294914"/>
    </source>
</evidence>
<keyword evidence="6 13" id="KW-0732">Signal</keyword>
<accession>A0A4R8IMT3</accession>
<comment type="subunit">
    <text evidence="3 13">Monomer.</text>
</comment>
<name>A0A4R8IMT3_9GAMM</name>
<dbReference type="NCBIfam" id="TIGR00548">
    <property type="entry name" value="lolB"/>
    <property type="match status" value="1"/>
</dbReference>
<evidence type="ECO:0000256" key="11">
    <source>
        <dbReference type="ARBA" id="ARBA00023237"/>
    </source>
</evidence>
<evidence type="ECO:0000256" key="10">
    <source>
        <dbReference type="ARBA" id="ARBA00023186"/>
    </source>
</evidence>
<evidence type="ECO:0000256" key="7">
    <source>
        <dbReference type="ARBA" id="ARBA00022927"/>
    </source>
</evidence>
<evidence type="ECO:0000256" key="13">
    <source>
        <dbReference type="HAMAP-Rule" id="MF_00233"/>
    </source>
</evidence>
<comment type="subcellular location">
    <subcellularLocation>
        <location evidence="1 13">Cell outer membrane</location>
        <topology evidence="1 13">Lipid-anchor</topology>
    </subcellularLocation>
</comment>
<dbReference type="SUPFAM" id="SSF89392">
    <property type="entry name" value="Prokaryotic lipoproteins and lipoprotein localization factors"/>
    <property type="match status" value="1"/>
</dbReference>
<gene>
    <name evidence="13" type="primary">lolB</name>
    <name evidence="15" type="ORF">EDC23_2787</name>
</gene>
<dbReference type="InterPro" id="IPR004565">
    <property type="entry name" value="OM_lipoprot_LolB"/>
</dbReference>
<sequence length="196" mass="22403">MKVWMVLLAGVWLAGCAAPPQSDRAAPQSREARQQQLEEIGAWQVKGRVAIVNGAEAWHLNVIWRQDEDDYQIELWGPFGSGRVQLEGDAQGVRLSDAHKQIYYARDPESLLFDHTGVKMPVSGLRYWILGLTDPQQEQDQPRYDARARLTSVQQESWHVAFKRYTRLGELAVPDRLTVAKNDLQVKLVVDDWQLQ</sequence>
<comment type="function">
    <text evidence="13">Plays a critical role in the incorporation of lipoproteins in the outer membrane after they are released by the LolA protein.</text>
</comment>
<evidence type="ECO:0000256" key="2">
    <source>
        <dbReference type="ARBA" id="ARBA00009696"/>
    </source>
</evidence>
<evidence type="ECO:0000256" key="12">
    <source>
        <dbReference type="ARBA" id="ARBA00023288"/>
    </source>
</evidence>
<dbReference type="Gene3D" id="2.50.20.10">
    <property type="entry name" value="Lipoprotein localisation LolA/LolB/LppX"/>
    <property type="match status" value="1"/>
</dbReference>
<evidence type="ECO:0000256" key="1">
    <source>
        <dbReference type="ARBA" id="ARBA00004459"/>
    </source>
</evidence>
<evidence type="ECO:0000256" key="6">
    <source>
        <dbReference type="ARBA" id="ARBA00022729"/>
    </source>
</evidence>
<dbReference type="AlphaFoldDB" id="A0A4R8IMT3"/>
<dbReference type="HAMAP" id="MF_00233">
    <property type="entry name" value="LolB"/>
    <property type="match status" value="1"/>
</dbReference>
<organism evidence="15 16">
    <name type="scientific">Thiohalophilus thiocyanatoxydans</name>
    <dbReference type="NCBI Taxonomy" id="381308"/>
    <lineage>
        <taxon>Bacteria</taxon>
        <taxon>Pseudomonadati</taxon>
        <taxon>Pseudomonadota</taxon>
        <taxon>Gammaproteobacteria</taxon>
        <taxon>Thiohalomonadales</taxon>
        <taxon>Thiohalophilaceae</taxon>
        <taxon>Thiohalophilus</taxon>
    </lineage>
</organism>
<reference evidence="15 16" key="1">
    <citation type="submission" date="2019-03" db="EMBL/GenBank/DDBJ databases">
        <title>Genomic Encyclopedia of Type Strains, Phase IV (KMG-IV): sequencing the most valuable type-strain genomes for metagenomic binning, comparative biology and taxonomic classification.</title>
        <authorList>
            <person name="Goeker M."/>
        </authorList>
    </citation>
    <scope>NUCLEOTIDE SEQUENCE [LARGE SCALE GENOMIC DNA]</scope>
    <source>
        <strain evidence="15 16">DSM 16326</strain>
    </source>
</reference>
<keyword evidence="10 13" id="KW-0143">Chaperone</keyword>
<dbReference type="GO" id="GO:0015031">
    <property type="term" value="P:protein transport"/>
    <property type="evidence" value="ECO:0007669"/>
    <property type="project" value="UniProtKB-KW"/>
</dbReference>